<evidence type="ECO:0000256" key="8">
    <source>
        <dbReference type="ARBA" id="ARBA00023002"/>
    </source>
</evidence>
<evidence type="ECO:0000259" key="16">
    <source>
        <dbReference type="PROSITE" id="PS51183"/>
    </source>
</evidence>
<organism evidence="18 19">
    <name type="scientific">Glossina morsitans morsitans</name>
    <name type="common">Savannah tsetse fly</name>
    <dbReference type="NCBI Taxonomy" id="37546"/>
    <lineage>
        <taxon>Eukaryota</taxon>
        <taxon>Metazoa</taxon>
        <taxon>Ecdysozoa</taxon>
        <taxon>Arthropoda</taxon>
        <taxon>Hexapoda</taxon>
        <taxon>Insecta</taxon>
        <taxon>Pterygota</taxon>
        <taxon>Neoptera</taxon>
        <taxon>Endopterygota</taxon>
        <taxon>Diptera</taxon>
        <taxon>Brachycera</taxon>
        <taxon>Muscomorpha</taxon>
        <taxon>Hippoboscoidea</taxon>
        <taxon>Glossinidae</taxon>
        <taxon>Glossina</taxon>
    </lineage>
</organism>
<keyword evidence="9" id="KW-0408">Iron</keyword>
<dbReference type="EC" id="1.14.11.66" evidence="3"/>
<proteinExistence type="inferred from homology"/>
<dbReference type="InterPro" id="IPR003349">
    <property type="entry name" value="JmjN"/>
</dbReference>
<evidence type="ECO:0000256" key="15">
    <source>
        <dbReference type="SAM" id="MobiDB-lite"/>
    </source>
</evidence>
<evidence type="ECO:0000256" key="2">
    <source>
        <dbReference type="ARBA" id="ARBA00009711"/>
    </source>
</evidence>
<evidence type="ECO:0000313" key="18">
    <source>
        <dbReference type="EnsemblMetazoa" id="GMOY002710-PA"/>
    </source>
</evidence>
<comment type="cofactor">
    <cofactor evidence="1">
        <name>Fe(2+)</name>
        <dbReference type="ChEBI" id="CHEBI:29033"/>
    </cofactor>
</comment>
<dbReference type="PhylomeDB" id="A0A1B0FG34"/>
<dbReference type="Gene3D" id="2.60.120.650">
    <property type="entry name" value="Cupin"/>
    <property type="match status" value="1"/>
</dbReference>
<keyword evidence="10" id="KW-0805">Transcription regulation</keyword>
<protein>
    <recommendedName>
        <fullName evidence="3">[histone H3]-trimethyl-L-lysine(9) demethylase</fullName>
        <ecNumber evidence="3">1.14.11.66</ecNumber>
    </recommendedName>
</protein>
<evidence type="ECO:0000256" key="12">
    <source>
        <dbReference type="ARBA" id="ARBA00023242"/>
    </source>
</evidence>
<evidence type="ECO:0000256" key="3">
    <source>
        <dbReference type="ARBA" id="ARBA00012900"/>
    </source>
</evidence>
<evidence type="ECO:0000256" key="7">
    <source>
        <dbReference type="ARBA" id="ARBA00022964"/>
    </source>
</evidence>
<dbReference type="GO" id="GO:0048512">
    <property type="term" value="P:circadian behavior"/>
    <property type="evidence" value="ECO:0007669"/>
    <property type="project" value="UniProtKB-ARBA"/>
</dbReference>
<dbReference type="Proteomes" id="UP000092444">
    <property type="component" value="Unassembled WGS sequence"/>
</dbReference>
<dbReference type="GO" id="GO:0140684">
    <property type="term" value="F:histone H3K9me2/H3K9me3 demethylase activity"/>
    <property type="evidence" value="ECO:0007669"/>
    <property type="project" value="UniProtKB-EC"/>
</dbReference>
<evidence type="ECO:0000256" key="14">
    <source>
        <dbReference type="ARBA" id="ARBA00053408"/>
    </source>
</evidence>
<dbReference type="GO" id="GO:0005634">
    <property type="term" value="C:nucleus"/>
    <property type="evidence" value="ECO:0007669"/>
    <property type="project" value="TreeGrafter"/>
</dbReference>
<dbReference type="FunFam" id="2.60.120.650:FF:000048">
    <property type="entry name" value="Lysine-specific demethylase 4A"/>
    <property type="match status" value="1"/>
</dbReference>
<keyword evidence="19" id="KW-1185">Reference proteome</keyword>
<evidence type="ECO:0000256" key="10">
    <source>
        <dbReference type="ARBA" id="ARBA00023015"/>
    </source>
</evidence>
<evidence type="ECO:0000256" key="6">
    <source>
        <dbReference type="ARBA" id="ARBA00022853"/>
    </source>
</evidence>
<dbReference type="InterPro" id="IPR003347">
    <property type="entry name" value="JmjC_dom"/>
</dbReference>
<dbReference type="PROSITE" id="PS51183">
    <property type="entry name" value="JMJN"/>
    <property type="match status" value="1"/>
</dbReference>
<reference evidence="18" key="1">
    <citation type="submission" date="2020-05" db="UniProtKB">
        <authorList>
            <consortium name="EnsemblMetazoa"/>
        </authorList>
    </citation>
    <scope>IDENTIFICATION</scope>
    <source>
        <strain evidence="18">Yale</strain>
    </source>
</reference>
<sequence length="484" mass="55685">MSSNDIPRIMVFYPTWDEFKNFPKYVELMESQGAHKGGLAKVVPPPEWIARKSGYDDFDAFNVIISRPISQMTTGRKGVYQQFVIERKPLTVKQFSELANSARYRTPAHFDYKDLERKYWKNITYIPPIYGAGVSGSLTDTDQDYFNISRLGTILDYVKEDYGIEIGGVNTVYLYFGMWKTTFAWHTEDMDLYSINYLHFGAPKTWYSVPPEHGRKFEKVANRYFKLTYQNCNAFLRHKTTLISPEILKEHGVSVNKITQEPGEIMITFPFGYHAGFNHGFNCAETTNFAMERWIEYGKHASQCKCSDNVVKISMDIFVKRFQPERYTDWLAGTDSGHHPEFPPNAMSPFPLALPSDVVDKKSTEKADSHIPKHIVKGIKRQYNPTKAKSFRESNPDLDFDAIQLNPNVPEDVKDAINESVSSVDAEAAILGDMDDPSELGSFKTEKELLAYVDDGTDKEGQDDFDRRRKKRKSDPEYDDDWHE</sequence>
<feature type="region of interest" description="Disordered" evidence="15">
    <location>
        <begin position="454"/>
        <end position="484"/>
    </location>
</feature>
<feature type="domain" description="JmjN" evidence="16">
    <location>
        <begin position="9"/>
        <end position="51"/>
    </location>
</feature>
<evidence type="ECO:0000313" key="19">
    <source>
        <dbReference type="Proteomes" id="UP000092444"/>
    </source>
</evidence>
<dbReference type="GO" id="GO:0000785">
    <property type="term" value="C:chromatin"/>
    <property type="evidence" value="ECO:0007669"/>
    <property type="project" value="TreeGrafter"/>
</dbReference>
<keyword evidence="4" id="KW-0479">Metal-binding</keyword>
<evidence type="ECO:0000259" key="17">
    <source>
        <dbReference type="PROSITE" id="PS51184"/>
    </source>
</evidence>
<dbReference type="GO" id="GO:0140681">
    <property type="term" value="F:histone H3K36me2/H3K36me3 demethylase activity"/>
    <property type="evidence" value="ECO:0007669"/>
    <property type="project" value="UniProtKB-ARBA"/>
</dbReference>
<keyword evidence="8" id="KW-0560">Oxidoreductase</keyword>
<dbReference type="EnsemblMetazoa" id="GMOY002710-RA">
    <property type="protein sequence ID" value="GMOY002710-PA"/>
    <property type="gene ID" value="GMOY002710"/>
</dbReference>
<dbReference type="Pfam" id="PF02375">
    <property type="entry name" value="JmjN"/>
    <property type="match status" value="1"/>
</dbReference>
<evidence type="ECO:0000256" key="11">
    <source>
        <dbReference type="ARBA" id="ARBA00023163"/>
    </source>
</evidence>
<evidence type="ECO:0000256" key="13">
    <source>
        <dbReference type="ARBA" id="ARBA00049349"/>
    </source>
</evidence>
<dbReference type="Pfam" id="PF02373">
    <property type="entry name" value="JmjC"/>
    <property type="match status" value="1"/>
</dbReference>
<evidence type="ECO:0000256" key="4">
    <source>
        <dbReference type="ARBA" id="ARBA00022723"/>
    </source>
</evidence>
<dbReference type="GO" id="GO:0010468">
    <property type="term" value="P:regulation of gene expression"/>
    <property type="evidence" value="ECO:0007669"/>
    <property type="project" value="TreeGrafter"/>
</dbReference>
<keyword evidence="12" id="KW-0539">Nucleus</keyword>
<comment type="catalytic activity">
    <reaction evidence="13">
        <text>N(6),N(6),N(6)-trimethyl-L-lysyl(9)-[histone H3] + 2 2-oxoglutarate + 2 O2 = N(6)-methyl-L-lysyl(9)-[histone H3] + 2 formaldehyde + 2 succinate + 2 CO2</text>
        <dbReference type="Rhea" id="RHEA:60200"/>
        <dbReference type="Rhea" id="RHEA-COMP:15538"/>
        <dbReference type="Rhea" id="RHEA-COMP:15542"/>
        <dbReference type="ChEBI" id="CHEBI:15379"/>
        <dbReference type="ChEBI" id="CHEBI:16526"/>
        <dbReference type="ChEBI" id="CHEBI:16810"/>
        <dbReference type="ChEBI" id="CHEBI:16842"/>
        <dbReference type="ChEBI" id="CHEBI:30031"/>
        <dbReference type="ChEBI" id="CHEBI:61929"/>
        <dbReference type="ChEBI" id="CHEBI:61961"/>
        <dbReference type="EC" id="1.14.11.66"/>
    </reaction>
</comment>
<keyword evidence="6" id="KW-0156">Chromatin regulator</keyword>
<evidence type="ECO:0000256" key="5">
    <source>
        <dbReference type="ARBA" id="ARBA00022833"/>
    </source>
</evidence>
<dbReference type="EMBL" id="CCAG010006822">
    <property type="status" value="NOT_ANNOTATED_CDS"/>
    <property type="molecule type" value="Genomic_DNA"/>
</dbReference>
<keyword evidence="5" id="KW-0862">Zinc</keyword>
<dbReference type="VEuPathDB" id="VectorBase:GMOY002710"/>
<dbReference type="SUPFAM" id="SSF51197">
    <property type="entry name" value="Clavaminate synthase-like"/>
    <property type="match status" value="1"/>
</dbReference>
<evidence type="ECO:0000256" key="9">
    <source>
        <dbReference type="ARBA" id="ARBA00023004"/>
    </source>
</evidence>
<dbReference type="AlphaFoldDB" id="A0A1B0FG34"/>
<keyword evidence="11" id="KW-0804">Transcription</keyword>
<dbReference type="STRING" id="37546.A0A1B0FG34"/>
<keyword evidence="7" id="KW-0223">Dioxygenase</keyword>
<dbReference type="PANTHER" id="PTHR10694">
    <property type="entry name" value="LYSINE-SPECIFIC DEMETHYLASE"/>
    <property type="match status" value="1"/>
</dbReference>
<feature type="compositionally biased region" description="Basic and acidic residues" evidence="15">
    <location>
        <begin position="456"/>
        <end position="467"/>
    </location>
</feature>
<dbReference type="SMART" id="SM00558">
    <property type="entry name" value="JmjC"/>
    <property type="match status" value="1"/>
</dbReference>
<accession>A0A1B0FG34</accession>
<dbReference type="PANTHER" id="PTHR10694:SF129">
    <property type="entry name" value="LYSINE-SPECIFIC DEMETHYLASE 4B-RELATED"/>
    <property type="match status" value="1"/>
</dbReference>
<dbReference type="SMART" id="SM00545">
    <property type="entry name" value="JmjN"/>
    <property type="match status" value="1"/>
</dbReference>
<name>A0A1B0FG34_GLOMM</name>
<dbReference type="GO" id="GO:0046872">
    <property type="term" value="F:metal ion binding"/>
    <property type="evidence" value="ECO:0007669"/>
    <property type="project" value="UniProtKB-KW"/>
</dbReference>
<evidence type="ECO:0000256" key="1">
    <source>
        <dbReference type="ARBA" id="ARBA00001954"/>
    </source>
</evidence>
<comment type="function">
    <text evidence="14">Probable histone demethylase that specifically demethylates 'Lys-9' and 'Lys-36' residues of histone H3, thereby playing a central role in histone code. Demethylation of Lys residue generates formaldehyde and succinate.</text>
</comment>
<comment type="similarity">
    <text evidence="2">Belongs to the JHDM3 histone demethylase family.</text>
</comment>
<dbReference type="PROSITE" id="PS51184">
    <property type="entry name" value="JMJC"/>
    <property type="match status" value="1"/>
</dbReference>
<feature type="domain" description="JmjC" evidence="17">
    <location>
        <begin position="140"/>
        <end position="306"/>
    </location>
</feature>